<evidence type="ECO:0000256" key="1">
    <source>
        <dbReference type="ARBA" id="ARBA00001957"/>
    </source>
</evidence>
<organism evidence="5 6">
    <name type="scientific">Amycolatopsis heterodermiae</name>
    <dbReference type="NCBI Taxonomy" id="3110235"/>
    <lineage>
        <taxon>Bacteria</taxon>
        <taxon>Bacillati</taxon>
        <taxon>Actinomycetota</taxon>
        <taxon>Actinomycetes</taxon>
        <taxon>Pseudonocardiales</taxon>
        <taxon>Pseudonocardiaceae</taxon>
        <taxon>Amycolatopsis</taxon>
    </lineage>
</organism>
<dbReference type="CDD" id="cd05930">
    <property type="entry name" value="A_NRPS"/>
    <property type="match status" value="1"/>
</dbReference>
<dbReference type="InterPro" id="IPR020845">
    <property type="entry name" value="AMP-binding_CS"/>
</dbReference>
<dbReference type="InterPro" id="IPR000873">
    <property type="entry name" value="AMP-dep_synth/lig_dom"/>
</dbReference>
<dbReference type="SUPFAM" id="SSF47336">
    <property type="entry name" value="ACP-like"/>
    <property type="match status" value="1"/>
</dbReference>
<keyword evidence="6" id="KW-1185">Reference proteome</keyword>
<dbReference type="PANTHER" id="PTHR45527">
    <property type="entry name" value="NONRIBOSOMAL PEPTIDE SYNTHETASE"/>
    <property type="match status" value="1"/>
</dbReference>
<dbReference type="PROSITE" id="PS00455">
    <property type="entry name" value="AMP_BINDING"/>
    <property type="match status" value="1"/>
</dbReference>
<feature type="domain" description="Carrier" evidence="4">
    <location>
        <begin position="964"/>
        <end position="1039"/>
    </location>
</feature>
<dbReference type="Pfam" id="PF00501">
    <property type="entry name" value="AMP-binding"/>
    <property type="match status" value="1"/>
</dbReference>
<dbReference type="InterPro" id="IPR020806">
    <property type="entry name" value="PKS_PP-bd"/>
</dbReference>
<dbReference type="SUPFAM" id="SSF52777">
    <property type="entry name" value="CoA-dependent acyltransferases"/>
    <property type="match status" value="2"/>
</dbReference>
<evidence type="ECO:0000259" key="4">
    <source>
        <dbReference type="PROSITE" id="PS50075"/>
    </source>
</evidence>
<accession>A0ABU5RD11</accession>
<comment type="cofactor">
    <cofactor evidence="1">
        <name>pantetheine 4'-phosphate</name>
        <dbReference type="ChEBI" id="CHEBI:47942"/>
    </cofactor>
</comment>
<dbReference type="EMBL" id="JAYFSI010000008">
    <property type="protein sequence ID" value="MEA5364127.1"/>
    <property type="molecule type" value="Genomic_DNA"/>
</dbReference>
<name>A0ABU5RD11_9PSEU</name>
<dbReference type="Gene3D" id="3.40.50.12780">
    <property type="entry name" value="N-terminal domain of ligase-like"/>
    <property type="match status" value="1"/>
</dbReference>
<dbReference type="RefSeq" id="WP_323331869.1">
    <property type="nucleotide sequence ID" value="NZ_JAYFSI010000008.1"/>
</dbReference>
<protein>
    <submittedName>
        <fullName evidence="5">Amino acid adenylation domain-containing protein</fullName>
    </submittedName>
</protein>
<dbReference type="InterPro" id="IPR036736">
    <property type="entry name" value="ACP-like_sf"/>
</dbReference>
<dbReference type="Pfam" id="PF13193">
    <property type="entry name" value="AMP-binding_C"/>
    <property type="match status" value="1"/>
</dbReference>
<evidence type="ECO:0000313" key="6">
    <source>
        <dbReference type="Proteomes" id="UP001304298"/>
    </source>
</evidence>
<dbReference type="Gene3D" id="3.30.559.10">
    <property type="entry name" value="Chloramphenicol acetyltransferase-like domain"/>
    <property type="match status" value="1"/>
</dbReference>
<dbReference type="PANTHER" id="PTHR45527:SF1">
    <property type="entry name" value="FATTY ACID SYNTHASE"/>
    <property type="match status" value="1"/>
</dbReference>
<dbReference type="InterPro" id="IPR042099">
    <property type="entry name" value="ANL_N_sf"/>
</dbReference>
<evidence type="ECO:0000256" key="2">
    <source>
        <dbReference type="ARBA" id="ARBA00022450"/>
    </source>
</evidence>
<dbReference type="PROSITE" id="PS50075">
    <property type="entry name" value="CARRIER"/>
    <property type="match status" value="1"/>
</dbReference>
<dbReference type="InterPro" id="IPR010071">
    <property type="entry name" value="AA_adenyl_dom"/>
</dbReference>
<sequence length="1042" mass="110940">MRTFTGKGPGEDVEVPARAGVTPKEEALWLLDRLVPGSGVNTVAVRFEVPVALDPAVLAEAARLVQRRHHGLRRIFHDEGTRLTAEVLPASAVTLDVSTVDTSRELVDAQVAGFAAAPLEIGGTPPIRLAHFRCPDGDVVVVSAHHLVFDTISAAVFFTELAKAYEALAVGRSCPAVLAGEVRATPDVVPTETGIAYWREHLTGFDATALELSVGTPEPSGSVLDGYFAEHRLSRDALAALDRLRRELRAPDAVVHMAAYYLLLARHGAGPDLVVGTPVNTRPPHAQSAIGYHVNVLPLRVGVEFGAGFADLVASTRSVYFDALAHADVPVDLLLPELPRASSDWRSTIFRHLFNYQPGGGLPRFGIGGVHTRPVSVENGTSKFDLELVVQADADATVLKGRYATGSHTRADVEALLRRYDALLVAAGADARRSVGELPLFSPADRAVVDAANKTRRPTRARTVLEAVADHAATQPGAVAVRDGDRAVTYRELWLTAQATADRLRGQGVGPGEVVGLVGRRGAELVAAVFGCWLIGAAYLPIDPDHPAHRVEHQLTDSGARVLLAGEGVSLDLAGRTVLALPGITADGPSIPDTLVVEGDEADNAPAYLIYTSGSTGKPKGTVLAHRNLANLVTHFQAETGLGPGDGGLWMTTFAFDMSVMDLFLPLYAGATLVVAPDEARTDGKSLRAVLSEHRVDFLQATPTTWRLVLDDVADLLAGVKVVCGGEPMPPALFRRLVATGCELRNLYGPTETCVWSTAARLTSPDDAVVVGRPIRNTTVFIADDAGRELPPGVHGELCIAGGGVAIGYHNRPELTADKFREHPVHGRFYRTGDQGRWRHDGSLELVGRVDRQIKLRGNRIELGEVEAVLAEHPEVSGVAVVLVGEPSAGGILVAFVEGPDSPGLADRLWQHARAELPRAAVPHEFVTIDRLPTTVTEKIDYPALTRLAADRRTEAGQEPGSPAADGDLLDTLIGLWAGLLGRQDVAADTNFFVVGGHSLLGVQLVQHVEDLTGVGLKLTDVFSMPTPGQLADHVRDLLRTP</sequence>
<comment type="caution">
    <text evidence="5">The sequence shown here is derived from an EMBL/GenBank/DDBJ whole genome shotgun (WGS) entry which is preliminary data.</text>
</comment>
<dbReference type="InterPro" id="IPR045851">
    <property type="entry name" value="AMP-bd_C_sf"/>
</dbReference>
<dbReference type="SMART" id="SM00823">
    <property type="entry name" value="PKS_PP"/>
    <property type="match status" value="1"/>
</dbReference>
<dbReference type="Proteomes" id="UP001304298">
    <property type="component" value="Unassembled WGS sequence"/>
</dbReference>
<dbReference type="Gene3D" id="3.30.559.30">
    <property type="entry name" value="Nonribosomal peptide synthetase, condensation domain"/>
    <property type="match status" value="1"/>
</dbReference>
<dbReference type="InterPro" id="IPR001242">
    <property type="entry name" value="Condensation_dom"/>
</dbReference>
<dbReference type="Gene3D" id="3.30.300.30">
    <property type="match status" value="1"/>
</dbReference>
<dbReference type="Pfam" id="PF00550">
    <property type="entry name" value="PP-binding"/>
    <property type="match status" value="1"/>
</dbReference>
<dbReference type="Gene3D" id="1.10.1200.10">
    <property type="entry name" value="ACP-like"/>
    <property type="match status" value="1"/>
</dbReference>
<keyword evidence="2" id="KW-0596">Phosphopantetheine</keyword>
<dbReference type="InterPro" id="IPR025110">
    <property type="entry name" value="AMP-bd_C"/>
</dbReference>
<gene>
    <name evidence="5" type="ORF">VA596_31655</name>
</gene>
<dbReference type="InterPro" id="IPR009081">
    <property type="entry name" value="PP-bd_ACP"/>
</dbReference>
<evidence type="ECO:0000256" key="3">
    <source>
        <dbReference type="ARBA" id="ARBA00022553"/>
    </source>
</evidence>
<dbReference type="SUPFAM" id="SSF56801">
    <property type="entry name" value="Acetyl-CoA synthetase-like"/>
    <property type="match status" value="1"/>
</dbReference>
<dbReference type="InterPro" id="IPR023213">
    <property type="entry name" value="CAT-like_dom_sf"/>
</dbReference>
<dbReference type="Pfam" id="PF00668">
    <property type="entry name" value="Condensation"/>
    <property type="match status" value="1"/>
</dbReference>
<reference evidence="5 6" key="1">
    <citation type="submission" date="2023-12" db="EMBL/GenBank/DDBJ databases">
        <title>Amycolatopsis sp. V23-08.</title>
        <authorList>
            <person name="Somphong A."/>
        </authorList>
    </citation>
    <scope>NUCLEOTIDE SEQUENCE [LARGE SCALE GENOMIC DNA]</scope>
    <source>
        <strain evidence="5 6">V23-08</strain>
    </source>
</reference>
<evidence type="ECO:0000313" key="5">
    <source>
        <dbReference type="EMBL" id="MEA5364127.1"/>
    </source>
</evidence>
<dbReference type="NCBIfam" id="TIGR01733">
    <property type="entry name" value="AA-adenyl-dom"/>
    <property type="match status" value="1"/>
</dbReference>
<proteinExistence type="predicted"/>
<keyword evidence="3" id="KW-0597">Phosphoprotein</keyword>